<reference evidence="1 2" key="1">
    <citation type="submission" date="2022-04" db="EMBL/GenBank/DDBJ databases">
        <authorList>
            <person name="Huq M.A."/>
        </authorList>
    </citation>
    <scope>NUCLEOTIDE SEQUENCE [LARGE SCALE GENOMIC DNA]</scope>
    <source>
        <strain evidence="1 2">MAH-33</strain>
    </source>
</reference>
<comment type="caution">
    <text evidence="1">The sequence shown here is derived from an EMBL/GenBank/DDBJ whole genome shotgun (WGS) entry which is preliminary data.</text>
</comment>
<dbReference type="RefSeq" id="WP_247231384.1">
    <property type="nucleotide sequence ID" value="NZ_JALKHS010000006.1"/>
</dbReference>
<accession>A0ABT0DXX0</accession>
<name>A0ABT0DXX0_9SPHN</name>
<evidence type="ECO:0000313" key="1">
    <source>
        <dbReference type="EMBL" id="MCK0531792.1"/>
    </source>
</evidence>
<gene>
    <name evidence="1" type="ORF">MU848_09395</name>
</gene>
<evidence type="ECO:0000313" key="2">
    <source>
        <dbReference type="Proteomes" id="UP001203512"/>
    </source>
</evidence>
<dbReference type="Proteomes" id="UP001203512">
    <property type="component" value="Unassembled WGS sequence"/>
</dbReference>
<keyword evidence="2" id="KW-1185">Reference proteome</keyword>
<proteinExistence type="predicted"/>
<sequence>MITVPLINWQPMGAMPDDRKDGRQILFAFHYAHGTVNPGPPHWLYSTGRFGAGRWFFEDEHGYALPPNEPQRWADINPPA</sequence>
<organism evidence="1 2">
    <name type="scientific">Sphingobium agri</name>
    <dbReference type="NCBI Taxonomy" id="2933566"/>
    <lineage>
        <taxon>Bacteria</taxon>
        <taxon>Pseudomonadati</taxon>
        <taxon>Pseudomonadota</taxon>
        <taxon>Alphaproteobacteria</taxon>
        <taxon>Sphingomonadales</taxon>
        <taxon>Sphingomonadaceae</taxon>
        <taxon>Sphingobium</taxon>
    </lineage>
</organism>
<protein>
    <submittedName>
        <fullName evidence="1">Uncharacterized protein</fullName>
    </submittedName>
</protein>
<dbReference type="EMBL" id="JALKHS010000006">
    <property type="protein sequence ID" value="MCK0531792.1"/>
    <property type="molecule type" value="Genomic_DNA"/>
</dbReference>